<dbReference type="AlphaFoldDB" id="A0A336JYP0"/>
<name>A0A336JYP0_CULSO</name>
<dbReference type="VEuPathDB" id="VectorBase:CSON002926"/>
<evidence type="ECO:0000313" key="1">
    <source>
        <dbReference type="EMBL" id="SSW97301.1"/>
    </source>
</evidence>
<proteinExistence type="predicted"/>
<reference evidence="1" key="1">
    <citation type="submission" date="2018-04" db="EMBL/GenBank/DDBJ databases">
        <authorList>
            <person name="Go L.Y."/>
            <person name="Mitchell J.A."/>
        </authorList>
    </citation>
    <scope>NUCLEOTIDE SEQUENCE</scope>
    <source>
        <tissue evidence="1">Whole organism</tissue>
    </source>
</reference>
<dbReference type="EMBL" id="UFQS01000014">
    <property type="protein sequence ID" value="SSW97301.1"/>
    <property type="molecule type" value="Genomic_DNA"/>
</dbReference>
<organism evidence="1">
    <name type="scientific">Culicoides sonorensis</name>
    <name type="common">Biting midge</name>
    <dbReference type="NCBI Taxonomy" id="179676"/>
    <lineage>
        <taxon>Eukaryota</taxon>
        <taxon>Metazoa</taxon>
        <taxon>Ecdysozoa</taxon>
        <taxon>Arthropoda</taxon>
        <taxon>Hexapoda</taxon>
        <taxon>Insecta</taxon>
        <taxon>Pterygota</taxon>
        <taxon>Neoptera</taxon>
        <taxon>Endopterygota</taxon>
        <taxon>Diptera</taxon>
        <taxon>Nematocera</taxon>
        <taxon>Chironomoidea</taxon>
        <taxon>Ceratopogonidae</taxon>
        <taxon>Ceratopogoninae</taxon>
        <taxon>Culicoides</taxon>
        <taxon>Monoculicoides</taxon>
    </lineage>
</organism>
<reference evidence="2" key="2">
    <citation type="submission" date="2018-07" db="EMBL/GenBank/DDBJ databases">
        <authorList>
            <person name="Quirk P.G."/>
            <person name="Krulwich T.A."/>
        </authorList>
    </citation>
    <scope>NUCLEOTIDE SEQUENCE</scope>
</reference>
<dbReference type="EMBL" id="UFQT01000014">
    <property type="protein sequence ID" value="SSX17687.1"/>
    <property type="molecule type" value="Genomic_DNA"/>
</dbReference>
<evidence type="ECO:0000313" key="2">
    <source>
        <dbReference type="EMBL" id="SSX17687.1"/>
    </source>
</evidence>
<accession>A0A336JYP0</accession>
<gene>
    <name evidence="1" type="primary">CSON002926</name>
</gene>
<protein>
    <submittedName>
        <fullName evidence="1">CSON002926 protein</fullName>
    </submittedName>
</protein>
<sequence>MVKYQSHGVNNSFKIRVKEQTWKQWHHNREFASKTKKQLKLLPYVAMYQNHQRKKKKNTLSDHGFWHYSFLLCVAQLYFKSFNP</sequence>